<dbReference type="AlphaFoldDB" id="A0A327WPD9"/>
<gene>
    <name evidence="1" type="ORF">LX87_04923</name>
</gene>
<proteinExistence type="predicted"/>
<dbReference type="RefSeq" id="WP_111630928.1">
    <property type="nucleotide sequence ID" value="NZ_QLMC01000007.1"/>
</dbReference>
<dbReference type="OrthoDB" id="1442094at2"/>
<accession>A0A327WPD9</accession>
<organism evidence="1 2">
    <name type="scientific">Larkinella arboricola</name>
    <dbReference type="NCBI Taxonomy" id="643671"/>
    <lineage>
        <taxon>Bacteria</taxon>
        <taxon>Pseudomonadati</taxon>
        <taxon>Bacteroidota</taxon>
        <taxon>Cytophagia</taxon>
        <taxon>Cytophagales</taxon>
        <taxon>Spirosomataceae</taxon>
        <taxon>Larkinella</taxon>
    </lineage>
</organism>
<keyword evidence="2" id="KW-1185">Reference proteome</keyword>
<evidence type="ECO:0000313" key="1">
    <source>
        <dbReference type="EMBL" id="RAJ92593.1"/>
    </source>
</evidence>
<reference evidence="1 2" key="1">
    <citation type="submission" date="2018-06" db="EMBL/GenBank/DDBJ databases">
        <title>Genomic Encyclopedia of Archaeal and Bacterial Type Strains, Phase II (KMG-II): from individual species to whole genera.</title>
        <authorList>
            <person name="Goeker M."/>
        </authorList>
    </citation>
    <scope>NUCLEOTIDE SEQUENCE [LARGE SCALE GENOMIC DNA]</scope>
    <source>
        <strain evidence="1 2">DSM 21851</strain>
    </source>
</reference>
<sequence length="117" mass="13381">MSNTHSLTELFANAKGTTYQCDTTNRIIIQFGEARVSLRISDFLTFKKRVDSVDIHTMIFNTDDAYDVEVIDAPRTDYLFVLNLCDLIALRDLLAGTRFVLDLNTLLHERLCSTLVY</sequence>
<comment type="caution">
    <text evidence="1">The sequence shown here is derived from an EMBL/GenBank/DDBJ whole genome shotgun (WGS) entry which is preliminary data.</text>
</comment>
<protein>
    <submittedName>
        <fullName evidence="1">Uncharacterized protein</fullName>
    </submittedName>
</protein>
<dbReference type="Proteomes" id="UP000248790">
    <property type="component" value="Unassembled WGS sequence"/>
</dbReference>
<dbReference type="EMBL" id="QLMC01000007">
    <property type="protein sequence ID" value="RAJ92593.1"/>
    <property type="molecule type" value="Genomic_DNA"/>
</dbReference>
<name>A0A327WPD9_LARAB</name>
<evidence type="ECO:0000313" key="2">
    <source>
        <dbReference type="Proteomes" id="UP000248790"/>
    </source>
</evidence>